<reference evidence="2 3" key="1">
    <citation type="submission" date="2017-06" db="EMBL/GenBank/DDBJ databases">
        <title>Draft genome sequence of a variant of Elsinoe murrayae.</title>
        <authorList>
            <person name="Cheng Q."/>
        </authorList>
    </citation>
    <scope>NUCLEOTIDE SEQUENCE [LARGE SCALE GENOMIC DNA]</scope>
    <source>
        <strain evidence="2 3">CQ-2017a</strain>
    </source>
</reference>
<protein>
    <submittedName>
        <fullName evidence="2">Uncharacterized protein</fullName>
    </submittedName>
</protein>
<dbReference type="AlphaFoldDB" id="A0A2K1QTU8"/>
<feature type="region of interest" description="Disordered" evidence="1">
    <location>
        <begin position="33"/>
        <end position="71"/>
    </location>
</feature>
<dbReference type="InParanoid" id="A0A2K1QTU8"/>
<proteinExistence type="predicted"/>
<organism evidence="2 3">
    <name type="scientific">Sphaceloma murrayae</name>
    <dbReference type="NCBI Taxonomy" id="2082308"/>
    <lineage>
        <taxon>Eukaryota</taxon>
        <taxon>Fungi</taxon>
        <taxon>Dikarya</taxon>
        <taxon>Ascomycota</taxon>
        <taxon>Pezizomycotina</taxon>
        <taxon>Dothideomycetes</taxon>
        <taxon>Dothideomycetidae</taxon>
        <taxon>Myriangiales</taxon>
        <taxon>Elsinoaceae</taxon>
        <taxon>Sphaceloma</taxon>
    </lineage>
</organism>
<sequence>MASSVPVTSTKAATLAHGFLSLAPETSIPAVVSMSSSPSLIPTDSSDSLSISVKNKRSPSTDSVSSSASSNSAARRFLRLGHVQSGDGIVVRSDFVDVDE</sequence>
<dbReference type="EMBL" id="NKHZ01000041">
    <property type="protein sequence ID" value="PNS18488.1"/>
    <property type="molecule type" value="Genomic_DNA"/>
</dbReference>
<gene>
    <name evidence="2" type="ORF">CAC42_6305</name>
</gene>
<keyword evidence="3" id="KW-1185">Reference proteome</keyword>
<accession>A0A2K1QTU8</accession>
<dbReference type="Proteomes" id="UP000243797">
    <property type="component" value="Unassembled WGS sequence"/>
</dbReference>
<name>A0A2K1QTU8_9PEZI</name>
<evidence type="ECO:0000256" key="1">
    <source>
        <dbReference type="SAM" id="MobiDB-lite"/>
    </source>
</evidence>
<evidence type="ECO:0000313" key="2">
    <source>
        <dbReference type="EMBL" id="PNS18488.1"/>
    </source>
</evidence>
<evidence type="ECO:0000313" key="3">
    <source>
        <dbReference type="Proteomes" id="UP000243797"/>
    </source>
</evidence>
<comment type="caution">
    <text evidence="2">The sequence shown here is derived from an EMBL/GenBank/DDBJ whole genome shotgun (WGS) entry which is preliminary data.</text>
</comment>